<keyword evidence="7 20" id="KW-0808">Transferase</keyword>
<dbReference type="PANTHER" id="PTHR32309:SF13">
    <property type="entry name" value="FERRIC ENTEROBACTIN TRANSPORT PROTEIN FEPE"/>
    <property type="match status" value="1"/>
</dbReference>
<accession>A0A7K1SYA9</accession>
<keyword evidence="6" id="KW-0997">Cell inner membrane</keyword>
<keyword evidence="5" id="KW-1003">Cell membrane</keyword>
<evidence type="ECO:0000256" key="1">
    <source>
        <dbReference type="ARBA" id="ARBA00004429"/>
    </source>
</evidence>
<dbReference type="CDD" id="cd05387">
    <property type="entry name" value="BY-kinase"/>
    <property type="match status" value="1"/>
</dbReference>
<evidence type="ECO:0000256" key="14">
    <source>
        <dbReference type="ARBA" id="ARBA00023137"/>
    </source>
</evidence>
<organism evidence="20 21">
    <name type="scientific">Mucilaginibacter arboris</name>
    <dbReference type="NCBI Taxonomy" id="2682090"/>
    <lineage>
        <taxon>Bacteria</taxon>
        <taxon>Pseudomonadati</taxon>
        <taxon>Bacteroidota</taxon>
        <taxon>Sphingobacteriia</taxon>
        <taxon>Sphingobacteriales</taxon>
        <taxon>Sphingobacteriaceae</taxon>
        <taxon>Mucilaginibacter</taxon>
    </lineage>
</organism>
<keyword evidence="16" id="KW-0175">Coiled coil</keyword>
<dbReference type="SUPFAM" id="SSF52540">
    <property type="entry name" value="P-loop containing nucleoside triphosphate hydrolases"/>
    <property type="match status" value="1"/>
</dbReference>
<dbReference type="EMBL" id="WPIK01000009">
    <property type="protein sequence ID" value="MVN22248.1"/>
    <property type="molecule type" value="Genomic_DNA"/>
</dbReference>
<sequence length="785" mass="87812">MENETIQYENSIQSDNFNGLKYFLSRCLYHWPLFLIGILITTGIAYYNIRKAKPSYQASAKILVNNGKPSGESNALEKLNVTDASKGIDNEIEILKSRPIVSQAVNDLDLWVTYEESGKYYQKDVYATSPIRFRLSNKAKIKENQVFEIIVLANNRFVLLKSDGTVLNASFNNILKNSFGEWKLDTTKYTTQYIGKKIRITLSNPDAIAGNYQGKISIAAAATGSNLLDLTVSDEVPERGKAFLTALIKNYIAATKENKNQATANALKFLNNRLATITQELNEAEKKTAGYKSSNNFTDISAKGGAYLGNVQSNDAKLAELNIQLDLLSGIENYVNSARNDDNAPVTTGISDPSLGALVGQLSTAIQQRNKLLSTTPESNPIFDPINKQIKYLKDAIKETIRGVRTSLLTTKRQLEANNSQFESSFKEVPAQEREFVGMTRQKSLKEDQFLYLSQQRETIALNYASTLSDVQVVDEPHDAGLTPSKAPVILTAAFLLGLILPAGFVYGRNAIKNQIIDKREIENTTNTPVITEVNYEEDNSLKSILSRNGNILGEQIRELRTRLVYLHQKKPKGRVTLFTSSTSGEGKTFISSNLAVAIAASGRKTIILELDLRKPKVSKTFDLNPEYLGISDFLSGQVNDIKTIIQTTSIRPNMFVIGAGTLPDNPSELLENYRMQEMLDLLKTEYDDILLDTPPVHLVTDSLILAELCDVTLYVVRQGYTSKEELDYIKRMSKEKRFPKLNIVFNGVQNNKYGSGYHYDNSYYTQNKKKKSIKSAFKDLLDRF</sequence>
<comment type="similarity">
    <text evidence="3">Belongs to the etk/wzc family.</text>
</comment>
<evidence type="ECO:0000256" key="12">
    <source>
        <dbReference type="ARBA" id="ARBA00022989"/>
    </source>
</evidence>
<evidence type="ECO:0000256" key="16">
    <source>
        <dbReference type="SAM" id="Coils"/>
    </source>
</evidence>
<evidence type="ECO:0000256" key="2">
    <source>
        <dbReference type="ARBA" id="ARBA00007316"/>
    </source>
</evidence>
<evidence type="ECO:0000256" key="3">
    <source>
        <dbReference type="ARBA" id="ARBA00008883"/>
    </source>
</evidence>
<dbReference type="Proteomes" id="UP000462014">
    <property type="component" value="Unassembled WGS sequence"/>
</dbReference>
<proteinExistence type="inferred from homology"/>
<evidence type="ECO:0000256" key="17">
    <source>
        <dbReference type="SAM" id="Phobius"/>
    </source>
</evidence>
<evidence type="ECO:0000256" key="11">
    <source>
        <dbReference type="ARBA" id="ARBA00022840"/>
    </source>
</evidence>
<evidence type="ECO:0000256" key="13">
    <source>
        <dbReference type="ARBA" id="ARBA00023136"/>
    </source>
</evidence>
<dbReference type="Gene3D" id="3.40.50.300">
    <property type="entry name" value="P-loop containing nucleotide triphosphate hydrolases"/>
    <property type="match status" value="1"/>
</dbReference>
<evidence type="ECO:0000256" key="10">
    <source>
        <dbReference type="ARBA" id="ARBA00022777"/>
    </source>
</evidence>
<comment type="caution">
    <text evidence="20">The sequence shown here is derived from an EMBL/GenBank/DDBJ whole genome shotgun (WGS) entry which is preliminary data.</text>
</comment>
<reference evidence="20 21" key="1">
    <citation type="submission" date="2019-12" db="EMBL/GenBank/DDBJ databases">
        <title>Mucilaginibacter sp. HMF7410 genome sequencing and assembly.</title>
        <authorList>
            <person name="Kang H."/>
            <person name="Cha I."/>
            <person name="Kim H."/>
            <person name="Joh K."/>
        </authorList>
    </citation>
    <scope>NUCLEOTIDE SEQUENCE [LARGE SCALE GENOMIC DNA]</scope>
    <source>
        <strain evidence="20 21">HMF7410</strain>
    </source>
</reference>
<dbReference type="GO" id="GO:0004715">
    <property type="term" value="F:non-membrane spanning protein tyrosine kinase activity"/>
    <property type="evidence" value="ECO:0007669"/>
    <property type="project" value="UniProtKB-EC"/>
</dbReference>
<keyword evidence="14" id="KW-0829">Tyrosine-protein kinase</keyword>
<dbReference type="NCBIfam" id="TIGR01007">
    <property type="entry name" value="eps_fam"/>
    <property type="match status" value="1"/>
</dbReference>
<keyword evidence="8 17" id="KW-0812">Transmembrane</keyword>
<protein>
    <recommendedName>
        <fullName evidence="4">non-specific protein-tyrosine kinase</fullName>
        <ecNumber evidence="4">2.7.10.2</ecNumber>
    </recommendedName>
</protein>
<evidence type="ECO:0000256" key="4">
    <source>
        <dbReference type="ARBA" id="ARBA00011903"/>
    </source>
</evidence>
<keyword evidence="10 20" id="KW-0418">Kinase</keyword>
<comment type="similarity">
    <text evidence="2">Belongs to the CpsD/CapB family.</text>
</comment>
<dbReference type="Pfam" id="PF02706">
    <property type="entry name" value="Wzz"/>
    <property type="match status" value="1"/>
</dbReference>
<dbReference type="EC" id="2.7.10.2" evidence="4"/>
<feature type="coiled-coil region" evidence="16">
    <location>
        <begin position="260"/>
        <end position="287"/>
    </location>
</feature>
<keyword evidence="13 17" id="KW-0472">Membrane</keyword>
<gene>
    <name evidence="20" type="ORF">GO621_11965</name>
</gene>
<keyword evidence="12 17" id="KW-1133">Transmembrane helix</keyword>
<name>A0A7K1SYA9_9SPHI</name>
<dbReference type="AlphaFoldDB" id="A0A7K1SYA9"/>
<dbReference type="GO" id="GO:0005524">
    <property type="term" value="F:ATP binding"/>
    <property type="evidence" value="ECO:0007669"/>
    <property type="project" value="UniProtKB-KW"/>
</dbReference>
<evidence type="ECO:0000256" key="15">
    <source>
        <dbReference type="ARBA" id="ARBA00051245"/>
    </source>
</evidence>
<dbReference type="InterPro" id="IPR050445">
    <property type="entry name" value="Bact_polysacc_biosynth/exp"/>
</dbReference>
<feature type="domain" description="AAA" evidence="19">
    <location>
        <begin position="583"/>
        <end position="706"/>
    </location>
</feature>
<dbReference type="InterPro" id="IPR025669">
    <property type="entry name" value="AAA_dom"/>
</dbReference>
<evidence type="ECO:0000313" key="20">
    <source>
        <dbReference type="EMBL" id="MVN22248.1"/>
    </source>
</evidence>
<dbReference type="InterPro" id="IPR003856">
    <property type="entry name" value="LPS_length_determ_N"/>
</dbReference>
<comment type="subcellular location">
    <subcellularLocation>
        <location evidence="1">Cell inner membrane</location>
        <topology evidence="1">Multi-pass membrane protein</topology>
    </subcellularLocation>
</comment>
<evidence type="ECO:0000256" key="5">
    <source>
        <dbReference type="ARBA" id="ARBA00022475"/>
    </source>
</evidence>
<evidence type="ECO:0000259" key="19">
    <source>
        <dbReference type="Pfam" id="PF13614"/>
    </source>
</evidence>
<evidence type="ECO:0000256" key="9">
    <source>
        <dbReference type="ARBA" id="ARBA00022741"/>
    </source>
</evidence>
<evidence type="ECO:0000256" key="8">
    <source>
        <dbReference type="ARBA" id="ARBA00022692"/>
    </source>
</evidence>
<dbReference type="InterPro" id="IPR005702">
    <property type="entry name" value="Wzc-like_C"/>
</dbReference>
<evidence type="ECO:0000313" key="21">
    <source>
        <dbReference type="Proteomes" id="UP000462014"/>
    </source>
</evidence>
<dbReference type="PANTHER" id="PTHR32309">
    <property type="entry name" value="TYROSINE-PROTEIN KINASE"/>
    <property type="match status" value="1"/>
</dbReference>
<evidence type="ECO:0000259" key="18">
    <source>
        <dbReference type="Pfam" id="PF02706"/>
    </source>
</evidence>
<keyword evidence="21" id="KW-1185">Reference proteome</keyword>
<evidence type="ECO:0000256" key="7">
    <source>
        <dbReference type="ARBA" id="ARBA00022679"/>
    </source>
</evidence>
<feature type="transmembrane region" description="Helical" evidence="17">
    <location>
        <begin position="28"/>
        <end position="49"/>
    </location>
</feature>
<keyword evidence="9" id="KW-0547">Nucleotide-binding</keyword>
<keyword evidence="11" id="KW-0067">ATP-binding</keyword>
<evidence type="ECO:0000256" key="6">
    <source>
        <dbReference type="ARBA" id="ARBA00022519"/>
    </source>
</evidence>
<dbReference type="Pfam" id="PF13614">
    <property type="entry name" value="AAA_31"/>
    <property type="match status" value="1"/>
</dbReference>
<dbReference type="InterPro" id="IPR027417">
    <property type="entry name" value="P-loop_NTPase"/>
</dbReference>
<feature type="domain" description="Polysaccharide chain length determinant N-terminal" evidence="18">
    <location>
        <begin position="31"/>
        <end position="108"/>
    </location>
</feature>
<dbReference type="RefSeq" id="WP_157567298.1">
    <property type="nucleotide sequence ID" value="NZ_WPIK01000009.1"/>
</dbReference>
<comment type="catalytic activity">
    <reaction evidence="15">
        <text>L-tyrosyl-[protein] + ATP = O-phospho-L-tyrosyl-[protein] + ADP + H(+)</text>
        <dbReference type="Rhea" id="RHEA:10596"/>
        <dbReference type="Rhea" id="RHEA-COMP:10136"/>
        <dbReference type="Rhea" id="RHEA-COMP:20101"/>
        <dbReference type="ChEBI" id="CHEBI:15378"/>
        <dbReference type="ChEBI" id="CHEBI:30616"/>
        <dbReference type="ChEBI" id="CHEBI:46858"/>
        <dbReference type="ChEBI" id="CHEBI:61978"/>
        <dbReference type="ChEBI" id="CHEBI:456216"/>
        <dbReference type="EC" id="2.7.10.2"/>
    </reaction>
</comment>
<dbReference type="GO" id="GO:0005886">
    <property type="term" value="C:plasma membrane"/>
    <property type="evidence" value="ECO:0007669"/>
    <property type="project" value="UniProtKB-SubCell"/>
</dbReference>